<keyword evidence="2" id="KW-1185">Reference proteome</keyword>
<name>A0A3L7DT75_9GAMM</name>
<reference evidence="1 2" key="1">
    <citation type="submission" date="2018-07" db="EMBL/GenBank/DDBJ databases">
        <title>Halioglobus sp. genome submission.</title>
        <authorList>
            <person name="Ye M.-Q."/>
            <person name="Du Z.-J."/>
        </authorList>
    </citation>
    <scope>NUCLEOTIDE SEQUENCE [LARGE SCALE GENOMIC DNA]</scope>
    <source>
        <strain evidence="1 2">U0301</strain>
    </source>
</reference>
<organism evidence="1 2">
    <name type="scientific">Seongchinamella sediminis</name>
    <dbReference type="NCBI Taxonomy" id="2283635"/>
    <lineage>
        <taxon>Bacteria</taxon>
        <taxon>Pseudomonadati</taxon>
        <taxon>Pseudomonadota</taxon>
        <taxon>Gammaproteobacteria</taxon>
        <taxon>Cellvibrionales</taxon>
        <taxon>Halieaceae</taxon>
        <taxon>Seongchinamella</taxon>
    </lineage>
</organism>
<evidence type="ECO:0000313" key="2">
    <source>
        <dbReference type="Proteomes" id="UP000265509"/>
    </source>
</evidence>
<dbReference type="AlphaFoldDB" id="A0A3L7DT75"/>
<dbReference type="Pfam" id="PF14907">
    <property type="entry name" value="NTP_transf_5"/>
    <property type="match status" value="1"/>
</dbReference>
<proteinExistence type="predicted"/>
<gene>
    <name evidence="1" type="ORF">DWB85_15965</name>
</gene>
<dbReference type="Gene3D" id="3.30.460.40">
    <property type="match status" value="1"/>
</dbReference>
<evidence type="ECO:0008006" key="3">
    <source>
        <dbReference type="Google" id="ProtNLM"/>
    </source>
</evidence>
<dbReference type="EMBL" id="QRAN01000020">
    <property type="protein sequence ID" value="RLQ20748.1"/>
    <property type="molecule type" value="Genomic_DNA"/>
</dbReference>
<dbReference type="InterPro" id="IPR039498">
    <property type="entry name" value="NTP_transf_5"/>
</dbReference>
<dbReference type="Proteomes" id="UP000265509">
    <property type="component" value="Unassembled WGS sequence"/>
</dbReference>
<accession>A0A3L7DT75</accession>
<sequence>MAGRPGVNPLTGALTKPERLDKLNGRQWDELLTLARYTRLTGRLYTLVVQRGVLETIPPVATDVLIGASIYTDHMQLLVRRELLALNSVLADVDFPVVLLKGAAYLLSGLPAAEGRRMNDIDILVPQANLAEMEERLECAGWGFDETLSAYDNHYYREWSHELPPMRHPNSPIELDVHHNLIQTTGRIKLDASLLFVDLVPVEGTVFTTLSPLDMVLHSATHLFMSDELRGGLRDLVDMHTLSAYFSAQDEQYWQKLAERASELGLQRPLYYAAAAMRRNLHTSIPESAWRTIESGRPPRSVDRIMQRAIDRHIAPENITRLRSPVTEHLLYLRSHWIRMPPLMLARHLVYKWWVGIKGE</sequence>
<protein>
    <recommendedName>
        <fullName evidence="3">Nucleotidyltransferase family protein</fullName>
    </recommendedName>
</protein>
<dbReference type="OrthoDB" id="5497963at2"/>
<comment type="caution">
    <text evidence="1">The sequence shown here is derived from an EMBL/GenBank/DDBJ whole genome shotgun (WGS) entry which is preliminary data.</text>
</comment>
<evidence type="ECO:0000313" key="1">
    <source>
        <dbReference type="EMBL" id="RLQ20748.1"/>
    </source>
</evidence>